<protein>
    <recommendedName>
        <fullName evidence="1">PsbP C-terminal domain-containing protein</fullName>
    </recommendedName>
</protein>
<dbReference type="GO" id="GO:0015979">
    <property type="term" value="P:photosynthesis"/>
    <property type="evidence" value="ECO:0007669"/>
    <property type="project" value="InterPro"/>
</dbReference>
<organism evidence="2 3">
    <name type="scientific">Eleusine coracana subsp. coracana</name>
    <dbReference type="NCBI Taxonomy" id="191504"/>
    <lineage>
        <taxon>Eukaryota</taxon>
        <taxon>Viridiplantae</taxon>
        <taxon>Streptophyta</taxon>
        <taxon>Embryophyta</taxon>
        <taxon>Tracheophyta</taxon>
        <taxon>Spermatophyta</taxon>
        <taxon>Magnoliopsida</taxon>
        <taxon>Liliopsida</taxon>
        <taxon>Poales</taxon>
        <taxon>Poaceae</taxon>
        <taxon>PACMAD clade</taxon>
        <taxon>Chloridoideae</taxon>
        <taxon>Cynodonteae</taxon>
        <taxon>Eleusininae</taxon>
        <taxon>Eleusine</taxon>
    </lineage>
</organism>
<dbReference type="PANTHER" id="PTHR31407">
    <property type="match status" value="1"/>
</dbReference>
<gene>
    <name evidence="2" type="primary">gb02697</name>
    <name evidence="2" type="ORF">PR202_gb02697</name>
</gene>
<dbReference type="PANTHER" id="PTHR31407:SF17">
    <property type="entry name" value="PSBP DOMAIN-CONTAINING PROTEIN 3, CHLOROPLASTIC"/>
    <property type="match status" value="1"/>
</dbReference>
<keyword evidence="3" id="KW-1185">Reference proteome</keyword>
<evidence type="ECO:0000313" key="3">
    <source>
        <dbReference type="Proteomes" id="UP001054889"/>
    </source>
</evidence>
<name>A0AAV5DZS6_ELECO</name>
<dbReference type="GO" id="GO:0019898">
    <property type="term" value="C:extrinsic component of membrane"/>
    <property type="evidence" value="ECO:0007669"/>
    <property type="project" value="InterPro"/>
</dbReference>
<proteinExistence type="predicted"/>
<feature type="domain" description="PsbP C-terminal" evidence="1">
    <location>
        <begin position="213"/>
        <end position="372"/>
    </location>
</feature>
<dbReference type="AlphaFoldDB" id="A0AAV5DZS6"/>
<sequence length="374" mass="40158">MAARFLFQKFPSGMSGSKRLLRSCVSASASAGAQVTHAASAFVDSVGGEKRAFSSDVFTRNRISRKAKMATWAAEWDAKSAAWQAQQSSWKAEIEATNNARGNEHLAPACAMAAVTSTASLCPAGFSSSSTMSLRTRKLMIRTVCQCHPARVEVGARRREALLGVLVSGMAAAAPVLVPADALAEAAGAATEAAPELVPADASPKPTAESQEEFTMYEDELNKFQITIPQGWLVGAGEASGFKSVTAFYPEQAADSNVSVVITGIGPDFTSLKSFGDVDAFAENLVNGLDRSWQRPPGLAAKLIDSKASNGLYYVEYTLQNPGERRRHIVSAIGMAFNGWYNRLYTVTGQYIDDEESDKYKPQIEKVVKSFRLT</sequence>
<evidence type="ECO:0000259" key="1">
    <source>
        <dbReference type="Pfam" id="PF01789"/>
    </source>
</evidence>
<dbReference type="Pfam" id="PF01789">
    <property type="entry name" value="PsbP"/>
    <property type="match status" value="1"/>
</dbReference>
<reference evidence="2" key="2">
    <citation type="submission" date="2021-12" db="EMBL/GenBank/DDBJ databases">
        <title>Resequencing data analysis of finger millet.</title>
        <authorList>
            <person name="Hatakeyama M."/>
            <person name="Aluri S."/>
            <person name="Balachadran M.T."/>
            <person name="Sivarajan S.R."/>
            <person name="Poveda L."/>
            <person name="Shimizu-Inatsugi R."/>
            <person name="Schlapbach R."/>
            <person name="Sreeman S.M."/>
            <person name="Shimizu K.K."/>
        </authorList>
    </citation>
    <scope>NUCLEOTIDE SEQUENCE</scope>
</reference>
<dbReference type="InterPro" id="IPR016123">
    <property type="entry name" value="Mog1/PsbP_a/b/a-sand"/>
</dbReference>
<dbReference type="InterPro" id="IPR002683">
    <property type="entry name" value="PsbP_C"/>
</dbReference>
<reference evidence="2" key="1">
    <citation type="journal article" date="2018" name="DNA Res.">
        <title>Multiple hybrid de novo genome assembly of finger millet, an orphan allotetraploid crop.</title>
        <authorList>
            <person name="Hatakeyama M."/>
            <person name="Aluri S."/>
            <person name="Balachadran M.T."/>
            <person name="Sivarajan S.R."/>
            <person name="Patrignani A."/>
            <person name="Gruter S."/>
            <person name="Poveda L."/>
            <person name="Shimizu-Inatsugi R."/>
            <person name="Baeten J."/>
            <person name="Francoijs K.J."/>
            <person name="Nataraja K.N."/>
            <person name="Reddy Y.A.N."/>
            <person name="Phadnis S."/>
            <person name="Ravikumar R.L."/>
            <person name="Schlapbach R."/>
            <person name="Sreeman S.M."/>
            <person name="Shimizu K.K."/>
        </authorList>
    </citation>
    <scope>NUCLEOTIDE SEQUENCE</scope>
</reference>
<comment type="caution">
    <text evidence="2">The sequence shown here is derived from an EMBL/GenBank/DDBJ whole genome shotgun (WGS) entry which is preliminary data.</text>
</comment>
<dbReference type="EMBL" id="BQKI01000072">
    <property type="protein sequence ID" value="GJN15758.1"/>
    <property type="molecule type" value="Genomic_DNA"/>
</dbReference>
<accession>A0AAV5DZS6</accession>
<dbReference type="SUPFAM" id="SSF55724">
    <property type="entry name" value="Mog1p/PsbP-like"/>
    <property type="match status" value="1"/>
</dbReference>
<evidence type="ECO:0000313" key="2">
    <source>
        <dbReference type="EMBL" id="GJN15758.1"/>
    </source>
</evidence>
<dbReference type="Proteomes" id="UP001054889">
    <property type="component" value="Unassembled WGS sequence"/>
</dbReference>
<dbReference type="GO" id="GO:0009654">
    <property type="term" value="C:photosystem II oxygen evolving complex"/>
    <property type="evidence" value="ECO:0007669"/>
    <property type="project" value="InterPro"/>
</dbReference>
<dbReference type="Gene3D" id="3.40.1000.10">
    <property type="entry name" value="Mog1/PsbP, alpha/beta/alpha sandwich"/>
    <property type="match status" value="1"/>
</dbReference>
<dbReference type="GO" id="GO:0005509">
    <property type="term" value="F:calcium ion binding"/>
    <property type="evidence" value="ECO:0007669"/>
    <property type="project" value="InterPro"/>
</dbReference>